<dbReference type="EMBL" id="DXEV01000032">
    <property type="protein sequence ID" value="HIX56184.1"/>
    <property type="molecule type" value="Genomic_DNA"/>
</dbReference>
<evidence type="ECO:0000256" key="4">
    <source>
        <dbReference type="ARBA" id="ARBA00022692"/>
    </source>
</evidence>
<evidence type="ECO:0000256" key="3">
    <source>
        <dbReference type="ARBA" id="ARBA00022679"/>
    </source>
</evidence>
<dbReference type="InterPro" id="IPR040423">
    <property type="entry name" value="PEA_transferase"/>
</dbReference>
<dbReference type="Proteomes" id="UP000886829">
    <property type="component" value="Unassembled WGS sequence"/>
</dbReference>
<dbReference type="Pfam" id="PF00884">
    <property type="entry name" value="Sulfatase"/>
    <property type="match status" value="1"/>
</dbReference>
<dbReference type="PANTHER" id="PTHR30443">
    <property type="entry name" value="INNER MEMBRANE PROTEIN"/>
    <property type="match status" value="1"/>
</dbReference>
<evidence type="ECO:0000256" key="6">
    <source>
        <dbReference type="ARBA" id="ARBA00023136"/>
    </source>
</evidence>
<dbReference type="PANTHER" id="PTHR30443:SF0">
    <property type="entry name" value="PHOSPHOETHANOLAMINE TRANSFERASE EPTA"/>
    <property type="match status" value="1"/>
</dbReference>
<dbReference type="GO" id="GO:0009244">
    <property type="term" value="P:lipopolysaccharide core region biosynthetic process"/>
    <property type="evidence" value="ECO:0007669"/>
    <property type="project" value="TreeGrafter"/>
</dbReference>
<keyword evidence="6 7" id="KW-0472">Membrane</keyword>
<feature type="domain" description="Sulfatase N-terminal" evidence="8">
    <location>
        <begin position="217"/>
        <end position="511"/>
    </location>
</feature>
<dbReference type="Gene3D" id="3.40.720.10">
    <property type="entry name" value="Alkaline Phosphatase, subunit A"/>
    <property type="match status" value="1"/>
</dbReference>
<proteinExistence type="predicted"/>
<feature type="transmembrane region" description="Helical" evidence="7">
    <location>
        <begin position="39"/>
        <end position="59"/>
    </location>
</feature>
<protein>
    <submittedName>
        <fullName evidence="9">Phosphoethanolamine transferase</fullName>
    </submittedName>
</protein>
<evidence type="ECO:0000313" key="10">
    <source>
        <dbReference type="Proteomes" id="UP000886829"/>
    </source>
</evidence>
<evidence type="ECO:0000259" key="8">
    <source>
        <dbReference type="Pfam" id="PF00884"/>
    </source>
</evidence>
<feature type="transmembrane region" description="Helical" evidence="7">
    <location>
        <begin position="66"/>
        <end position="85"/>
    </location>
</feature>
<dbReference type="GO" id="GO:0005886">
    <property type="term" value="C:plasma membrane"/>
    <property type="evidence" value="ECO:0007669"/>
    <property type="project" value="UniProtKB-SubCell"/>
</dbReference>
<reference evidence="9" key="2">
    <citation type="submission" date="2021-04" db="EMBL/GenBank/DDBJ databases">
        <authorList>
            <person name="Gilroy R."/>
        </authorList>
    </citation>
    <scope>NUCLEOTIDE SEQUENCE</scope>
    <source>
        <strain evidence="9">USASDec5-558</strain>
    </source>
</reference>
<dbReference type="SUPFAM" id="SSF53649">
    <property type="entry name" value="Alkaline phosphatase-like"/>
    <property type="match status" value="1"/>
</dbReference>
<accession>A0A9D2B0R0</accession>
<reference evidence="9" key="1">
    <citation type="journal article" date="2021" name="PeerJ">
        <title>Extensive microbial diversity within the chicken gut microbiome revealed by metagenomics and culture.</title>
        <authorList>
            <person name="Gilroy R."/>
            <person name="Ravi A."/>
            <person name="Getino M."/>
            <person name="Pursley I."/>
            <person name="Horton D.L."/>
            <person name="Alikhan N.F."/>
            <person name="Baker D."/>
            <person name="Gharbi K."/>
            <person name="Hall N."/>
            <person name="Watson M."/>
            <person name="Adriaenssens E.M."/>
            <person name="Foster-Nyarko E."/>
            <person name="Jarju S."/>
            <person name="Secka A."/>
            <person name="Antonio M."/>
            <person name="Oren A."/>
            <person name="Chaudhuri R.R."/>
            <person name="La Ragione R."/>
            <person name="Hildebrand F."/>
            <person name="Pallen M.J."/>
        </authorList>
    </citation>
    <scope>NUCLEOTIDE SEQUENCE</scope>
    <source>
        <strain evidence="9">USASDec5-558</strain>
    </source>
</reference>
<name>A0A9D2B0R0_9GAMM</name>
<dbReference type="GO" id="GO:0016776">
    <property type="term" value="F:phosphotransferase activity, phosphate group as acceptor"/>
    <property type="evidence" value="ECO:0007669"/>
    <property type="project" value="TreeGrafter"/>
</dbReference>
<organism evidence="9 10">
    <name type="scientific">Candidatus Anaerobiospirillum pullistercoris</name>
    <dbReference type="NCBI Taxonomy" id="2838452"/>
    <lineage>
        <taxon>Bacteria</taxon>
        <taxon>Pseudomonadati</taxon>
        <taxon>Pseudomonadota</taxon>
        <taxon>Gammaproteobacteria</taxon>
        <taxon>Aeromonadales</taxon>
        <taxon>Succinivibrionaceae</taxon>
        <taxon>Anaerobiospirillum</taxon>
    </lineage>
</organism>
<keyword evidence="4 7" id="KW-0812">Transmembrane</keyword>
<feature type="transmembrane region" description="Helical" evidence="7">
    <location>
        <begin position="154"/>
        <end position="173"/>
    </location>
</feature>
<feature type="transmembrane region" description="Helical" evidence="7">
    <location>
        <begin position="7"/>
        <end position="27"/>
    </location>
</feature>
<keyword evidence="3 9" id="KW-0808">Transferase</keyword>
<feature type="transmembrane region" description="Helical" evidence="7">
    <location>
        <begin position="111"/>
        <end position="142"/>
    </location>
</feature>
<evidence type="ECO:0000256" key="5">
    <source>
        <dbReference type="ARBA" id="ARBA00022989"/>
    </source>
</evidence>
<evidence type="ECO:0000256" key="2">
    <source>
        <dbReference type="ARBA" id="ARBA00022475"/>
    </source>
</evidence>
<evidence type="ECO:0000256" key="7">
    <source>
        <dbReference type="SAM" id="Phobius"/>
    </source>
</evidence>
<sequence>MRQIIKGNFVGVVLLLAIFTIISYFLYKISGRATPADGVRPFIALLLWWLATMFVYRLRLRIYARLLNLIAILAIFFVVIFFAYYRRINSFITGDDMVAILQSNVEEQFDFILFNILTFSGIGSALLVSGITLVVVEILFYFAKAKQAPRHSKVVLVTALIFQVAAIIIVTQLRPVKFYFIMKEQYYQQIAVFNELNSQVQNTSQTPAVKERTGELYVLVIGESLNRDLMGCYNHFIDNTPFLDTLTQQQNTVMFSNAYATFVNTVPAITNAFSQGNIDKGLTFPYGENLFSVLRSANVKSAWISNQVRQSRFDTPIAAIADKTDFQYFSIHMSEGSSKQQRPDEYILPQIKSYLEQIPTEENHLLVIHLMGNHSPYDNRYPDDFKEYSFSKESTIGVCAQSFNYKSEINEYLTSIRYNDQILSQIYDLLSARPDFSAYVYLSDHAEEVTPPGGRHNMGQFSFNMTRIPLIVNLSDSYAQLYPETVQALQDNKHQPFTNDTLYELMLSLMQIKTEAYDPEFSLANNNYSKTFEQTKIVEEKHIINDPFLRGSLNIQDTEQTQKQSPSFMLNDVQSLFQTGLALNNGVKQLRIKTTLEGNKSLVLRTDKEVSISDFIEQLPCQPETILLQIAEQHDTQEVLAAAEILATTYPQVEFILSSNAFNAESKVDIDSTNLIVATDLSALEPEQAITALNKQIDTDSRAYILINFATVAKLTEIPDSLTLIGLDSPIDLSSPTYSKELEAYSKLDIVCGSFKTPFDYDDKD</sequence>
<evidence type="ECO:0000313" key="9">
    <source>
        <dbReference type="EMBL" id="HIX56184.1"/>
    </source>
</evidence>
<comment type="subcellular location">
    <subcellularLocation>
        <location evidence="1">Cell membrane</location>
        <topology evidence="1">Multi-pass membrane protein</topology>
    </subcellularLocation>
</comment>
<keyword evidence="5 7" id="KW-1133">Transmembrane helix</keyword>
<dbReference type="AlphaFoldDB" id="A0A9D2B0R0"/>
<dbReference type="InterPro" id="IPR000917">
    <property type="entry name" value="Sulfatase_N"/>
</dbReference>
<gene>
    <name evidence="9" type="ORF">H9850_01775</name>
</gene>
<comment type="caution">
    <text evidence="9">The sequence shown here is derived from an EMBL/GenBank/DDBJ whole genome shotgun (WGS) entry which is preliminary data.</text>
</comment>
<evidence type="ECO:0000256" key="1">
    <source>
        <dbReference type="ARBA" id="ARBA00004651"/>
    </source>
</evidence>
<keyword evidence="2" id="KW-1003">Cell membrane</keyword>
<dbReference type="CDD" id="cd16017">
    <property type="entry name" value="LptA"/>
    <property type="match status" value="1"/>
</dbReference>
<dbReference type="InterPro" id="IPR058130">
    <property type="entry name" value="PEA_transf_C"/>
</dbReference>
<dbReference type="InterPro" id="IPR017850">
    <property type="entry name" value="Alkaline_phosphatase_core_sf"/>
</dbReference>